<dbReference type="RefSeq" id="YP_010218761.1">
    <property type="nucleotide sequence ID" value="NC_058917.1"/>
</dbReference>
<reference evidence="2" key="1">
    <citation type="submission" date="2021-01" db="EMBL/GenBank/DDBJ databases">
        <authorList>
            <person name="Sun H.-H."/>
            <person name="Zhang S."/>
            <person name="Zhang Y.-J."/>
        </authorList>
    </citation>
    <scope>NUCLEOTIDE SEQUENCE</scope>
    <source>
        <strain evidence="2">CMM1</strain>
    </source>
</reference>
<dbReference type="GeneID" id="68665116"/>
<accession>A0A8K1I853</accession>
<evidence type="ECO:0000313" key="2">
    <source>
        <dbReference type="EMBL" id="UBU98454.1"/>
    </source>
</evidence>
<dbReference type="EMBL" id="MW538937">
    <property type="protein sequence ID" value="UBU98454.1"/>
    <property type="molecule type" value="Genomic_DNA"/>
</dbReference>
<geneLocation type="mitochondrion" evidence="2"/>
<protein>
    <submittedName>
        <fullName evidence="2">Uncharacterized protein</fullName>
    </submittedName>
</protein>
<proteinExistence type="predicted"/>
<name>A0A8K1I853_9PEZI</name>
<sequence>MKKNKNEKGGPLFSVYFREGPSTPPPTCPHQTTTRSWMGVGKGWGVEINEKVAGSLPTDPYVRAVGRQPTQGVLLQHPPYLPPLSLPYSSYLISFYLSSQGVGVGRSNWLVLTMSLSHSPAPCPWQFYPP</sequence>
<evidence type="ECO:0000256" key="1">
    <source>
        <dbReference type="SAM" id="MobiDB-lite"/>
    </source>
</evidence>
<feature type="region of interest" description="Disordered" evidence="1">
    <location>
        <begin position="1"/>
        <end position="34"/>
    </location>
</feature>
<keyword evidence="2" id="KW-0496">Mitochondrion</keyword>
<organism evidence="2">
    <name type="scientific">Morchella brunnea</name>
    <dbReference type="NCBI Taxonomy" id="1174671"/>
    <lineage>
        <taxon>Eukaryota</taxon>
        <taxon>Fungi</taxon>
        <taxon>Dikarya</taxon>
        <taxon>Ascomycota</taxon>
        <taxon>Pezizomycotina</taxon>
        <taxon>Pezizomycetes</taxon>
        <taxon>Pezizales</taxon>
        <taxon>Morchellaceae</taxon>
        <taxon>Morchella</taxon>
    </lineage>
</organism>
<gene>
    <name evidence="2" type="primary">orf130B</name>
</gene>
<dbReference type="AlphaFoldDB" id="A0A8K1I853"/>